<accession>A0A6C0BLT8</accession>
<reference evidence="1" key="1">
    <citation type="journal article" date="2020" name="Nature">
        <title>Giant virus diversity and host interactions through global metagenomics.</title>
        <authorList>
            <person name="Schulz F."/>
            <person name="Roux S."/>
            <person name="Paez-Espino D."/>
            <person name="Jungbluth S."/>
            <person name="Walsh D.A."/>
            <person name="Denef V.J."/>
            <person name="McMahon K.D."/>
            <person name="Konstantinidis K.T."/>
            <person name="Eloe-Fadrosh E.A."/>
            <person name="Kyrpides N.C."/>
            <person name="Woyke T."/>
        </authorList>
    </citation>
    <scope>NUCLEOTIDE SEQUENCE</scope>
    <source>
        <strain evidence="1">GVMAG-M-3300017989-17</strain>
    </source>
</reference>
<sequence length="150" mass="17355">MLNFPKNFSGVVIKKMRSELEKKCQLLSGRDADILCDILLTQRVSDDYFNRAIMTDALALRQKRRVYQLRAWLFQQMGAGTWCNEIQSIQDVVVQSTRTSTGGIEQRVALFMNDGYVLMSNLDNVQVQPGFESWLLHLFDDLIEQYGKLR</sequence>
<dbReference type="EMBL" id="MN739202">
    <property type="protein sequence ID" value="QHS93345.1"/>
    <property type="molecule type" value="Genomic_DNA"/>
</dbReference>
<evidence type="ECO:0000313" key="1">
    <source>
        <dbReference type="EMBL" id="QHS93345.1"/>
    </source>
</evidence>
<dbReference type="AlphaFoldDB" id="A0A6C0BLT8"/>
<organism evidence="1">
    <name type="scientific">viral metagenome</name>
    <dbReference type="NCBI Taxonomy" id="1070528"/>
    <lineage>
        <taxon>unclassified sequences</taxon>
        <taxon>metagenomes</taxon>
        <taxon>organismal metagenomes</taxon>
    </lineage>
</organism>
<proteinExistence type="predicted"/>
<name>A0A6C0BLT8_9ZZZZ</name>
<protein>
    <submittedName>
        <fullName evidence="1">Uncharacterized protein</fullName>
    </submittedName>
</protein>